<keyword evidence="3" id="KW-1185">Reference proteome</keyword>
<reference evidence="3" key="1">
    <citation type="journal article" date="2019" name="Int. J. Syst. Evol. Microbiol.">
        <title>The Global Catalogue of Microorganisms (GCM) 10K type strain sequencing project: providing services to taxonomists for standard genome sequencing and annotation.</title>
        <authorList>
            <consortium name="The Broad Institute Genomics Platform"/>
            <consortium name="The Broad Institute Genome Sequencing Center for Infectious Disease"/>
            <person name="Wu L."/>
            <person name="Ma J."/>
        </authorList>
    </citation>
    <scope>NUCLEOTIDE SEQUENCE [LARGE SCALE GENOMIC DNA]</scope>
    <source>
        <strain evidence="3">JCM 9371</strain>
    </source>
</reference>
<dbReference type="EMBL" id="JBHTGP010000003">
    <property type="protein sequence ID" value="MFD0683460.1"/>
    <property type="molecule type" value="Genomic_DNA"/>
</dbReference>
<dbReference type="Proteomes" id="UP001597063">
    <property type="component" value="Unassembled WGS sequence"/>
</dbReference>
<evidence type="ECO:0000313" key="2">
    <source>
        <dbReference type="EMBL" id="MFD0683460.1"/>
    </source>
</evidence>
<sequence length="239" mass="27159">MIHQFIFAAPKPGMSVAEFQRYWLEVHAVRYASAIPHIRKYLVDVRIPFDGDLGDPPLPHQGIGEIWLENDEQQLASLQSTEFLDGARRDEPTWAAFWQTIVIDTDEAAPAPDFDSDPVKLTTLLKRKPGLPLDRYRQATAVSGPASGDLPGLLGHRHLFARDNAYVFGEPPFDSVEQMWFTDLDALRRAQASLAYADRIRLERNRLVDSRYVYSMTCEEHWIIGPRPREETAADRAAT</sequence>
<dbReference type="RefSeq" id="WP_131758908.1">
    <property type="nucleotide sequence ID" value="NZ_CAACUY010000063.1"/>
</dbReference>
<organism evidence="2 3">
    <name type="scientific">Actinomadura fibrosa</name>
    <dbReference type="NCBI Taxonomy" id="111802"/>
    <lineage>
        <taxon>Bacteria</taxon>
        <taxon>Bacillati</taxon>
        <taxon>Actinomycetota</taxon>
        <taxon>Actinomycetes</taxon>
        <taxon>Streptosporangiales</taxon>
        <taxon>Thermomonosporaceae</taxon>
        <taxon>Actinomadura</taxon>
    </lineage>
</organism>
<gene>
    <name evidence="2" type="ORF">ACFQZM_03030</name>
</gene>
<dbReference type="SUPFAM" id="SSF54909">
    <property type="entry name" value="Dimeric alpha+beta barrel"/>
    <property type="match status" value="2"/>
</dbReference>
<name>A0ABW2XGF6_9ACTN</name>
<evidence type="ECO:0000313" key="3">
    <source>
        <dbReference type="Proteomes" id="UP001597063"/>
    </source>
</evidence>
<dbReference type="InterPro" id="IPR009799">
    <property type="entry name" value="EthD_dom"/>
</dbReference>
<accession>A0ABW2XGF6</accession>
<comment type="caution">
    <text evidence="2">The sequence shown here is derived from an EMBL/GenBank/DDBJ whole genome shotgun (WGS) entry which is preliminary data.</text>
</comment>
<dbReference type="InterPro" id="IPR011008">
    <property type="entry name" value="Dimeric_a/b-barrel"/>
</dbReference>
<evidence type="ECO:0000259" key="1">
    <source>
        <dbReference type="Pfam" id="PF07110"/>
    </source>
</evidence>
<dbReference type="Gene3D" id="3.30.70.100">
    <property type="match status" value="2"/>
</dbReference>
<protein>
    <submittedName>
        <fullName evidence="2">EthD domain-containing protein</fullName>
    </submittedName>
</protein>
<dbReference type="Pfam" id="PF07110">
    <property type="entry name" value="EthD"/>
    <property type="match status" value="1"/>
</dbReference>
<feature type="domain" description="EthD" evidence="1">
    <location>
        <begin position="11"/>
        <end position="96"/>
    </location>
</feature>
<proteinExistence type="predicted"/>